<dbReference type="InterPro" id="IPR000182">
    <property type="entry name" value="GNAT_dom"/>
</dbReference>
<dbReference type="Pfam" id="PF13302">
    <property type="entry name" value="Acetyltransf_3"/>
    <property type="match status" value="1"/>
</dbReference>
<sequence>MNISTADLEGHVTLLRIVAPEDAAYIWGLRNDPRYNAHLSQSSGTVEDQRAWITRYKEREAAGSEYYFIIRRRDDDRRCGTVRIYDIREGHFTWGSWILDEAKPPRAALDTALLVYRFGFDRLGLDRAVFDVRRENTHTLAFHDRFGATRTGEDGQDVFFELPRSRFGPLASRHAAAFGES</sequence>
<dbReference type="Gene3D" id="3.40.630.30">
    <property type="match status" value="1"/>
</dbReference>
<dbReference type="GO" id="GO:0016746">
    <property type="term" value="F:acyltransferase activity"/>
    <property type="evidence" value="ECO:0007669"/>
    <property type="project" value="UniProtKB-KW"/>
</dbReference>
<evidence type="ECO:0000259" key="1">
    <source>
        <dbReference type="Pfam" id="PF13302"/>
    </source>
</evidence>
<keyword evidence="3" id="KW-1185">Reference proteome</keyword>
<keyword evidence="2" id="KW-0012">Acyltransferase</keyword>
<protein>
    <submittedName>
        <fullName evidence="2">GNAT family N-acetyltransferase</fullName>
        <ecNumber evidence="2">2.3.-.-</ecNumber>
    </submittedName>
</protein>
<name>A0ABW2UMH2_9RHOB</name>
<dbReference type="InterPro" id="IPR016181">
    <property type="entry name" value="Acyl_CoA_acyltransferase"/>
</dbReference>
<dbReference type="RefSeq" id="WP_377403426.1">
    <property type="nucleotide sequence ID" value="NZ_JBHTFQ010000005.1"/>
</dbReference>
<dbReference type="EC" id="2.3.-.-" evidence="2"/>
<accession>A0ABW2UMH2</accession>
<organism evidence="2 3">
    <name type="scientific">Plastorhodobacter daqingensis</name>
    <dbReference type="NCBI Taxonomy" id="1387281"/>
    <lineage>
        <taxon>Bacteria</taxon>
        <taxon>Pseudomonadati</taxon>
        <taxon>Pseudomonadota</taxon>
        <taxon>Alphaproteobacteria</taxon>
        <taxon>Rhodobacterales</taxon>
        <taxon>Paracoccaceae</taxon>
        <taxon>Plastorhodobacter</taxon>
    </lineage>
</organism>
<dbReference type="SUPFAM" id="SSF55729">
    <property type="entry name" value="Acyl-CoA N-acyltransferases (Nat)"/>
    <property type="match status" value="1"/>
</dbReference>
<gene>
    <name evidence="2" type="ORF">ACFQXB_11250</name>
</gene>
<dbReference type="EMBL" id="JBHTFQ010000005">
    <property type="protein sequence ID" value="MFC7704770.1"/>
    <property type="molecule type" value="Genomic_DNA"/>
</dbReference>
<evidence type="ECO:0000313" key="3">
    <source>
        <dbReference type="Proteomes" id="UP001596516"/>
    </source>
</evidence>
<dbReference type="Proteomes" id="UP001596516">
    <property type="component" value="Unassembled WGS sequence"/>
</dbReference>
<comment type="caution">
    <text evidence="2">The sequence shown here is derived from an EMBL/GenBank/DDBJ whole genome shotgun (WGS) entry which is preliminary data.</text>
</comment>
<reference evidence="3" key="1">
    <citation type="journal article" date="2019" name="Int. J. Syst. Evol. Microbiol.">
        <title>The Global Catalogue of Microorganisms (GCM) 10K type strain sequencing project: providing services to taxonomists for standard genome sequencing and annotation.</title>
        <authorList>
            <consortium name="The Broad Institute Genomics Platform"/>
            <consortium name="The Broad Institute Genome Sequencing Center for Infectious Disease"/>
            <person name="Wu L."/>
            <person name="Ma J."/>
        </authorList>
    </citation>
    <scope>NUCLEOTIDE SEQUENCE [LARGE SCALE GENOMIC DNA]</scope>
    <source>
        <strain evidence="3">CGMCC 1.12750</strain>
    </source>
</reference>
<proteinExistence type="predicted"/>
<feature type="domain" description="N-acetyltransferase" evidence="1">
    <location>
        <begin position="14"/>
        <end position="148"/>
    </location>
</feature>
<keyword evidence="2" id="KW-0808">Transferase</keyword>
<evidence type="ECO:0000313" key="2">
    <source>
        <dbReference type="EMBL" id="MFC7704770.1"/>
    </source>
</evidence>